<name>A0ABP5SP92_9ACTN</name>
<gene>
    <name evidence="2" type="ORF">GCM10010170_015920</name>
</gene>
<dbReference type="EMBL" id="BAAARV010000016">
    <property type="protein sequence ID" value="GAA2335825.1"/>
    <property type="molecule type" value="Genomic_DNA"/>
</dbReference>
<dbReference type="CDD" id="cd00090">
    <property type="entry name" value="HTH_ARSR"/>
    <property type="match status" value="1"/>
</dbReference>
<dbReference type="SUPFAM" id="SSF46785">
    <property type="entry name" value="Winged helix' DNA-binding domain"/>
    <property type="match status" value="1"/>
</dbReference>
<dbReference type="RefSeq" id="WP_344611602.1">
    <property type="nucleotide sequence ID" value="NZ_BAAARV010000016.1"/>
</dbReference>
<dbReference type="Gene3D" id="1.10.10.10">
    <property type="entry name" value="Winged helix-like DNA-binding domain superfamily/Winged helix DNA-binding domain"/>
    <property type="match status" value="1"/>
</dbReference>
<feature type="domain" description="HTH arsR-type" evidence="1">
    <location>
        <begin position="4"/>
        <end position="84"/>
    </location>
</feature>
<sequence>MTRQPVAALGHPVRVALLELLRERGTVTSTEAARELGGSSGLHSFHLRQLARHGLVEPVPGRGREKPWRLAGERPPADLGELARGLEDESYRRWLAMRDEAPAQWRRDEAFSQVVYLTPDEMAELAGAVRALVERYRHREARPAPGTGPVAVVARVFPMMGPDAPQ</sequence>
<dbReference type="Pfam" id="PF12840">
    <property type="entry name" value="HTH_20"/>
    <property type="match status" value="1"/>
</dbReference>
<organism evidence="2 3">
    <name type="scientific">Dactylosporangium salmoneum</name>
    <dbReference type="NCBI Taxonomy" id="53361"/>
    <lineage>
        <taxon>Bacteria</taxon>
        <taxon>Bacillati</taxon>
        <taxon>Actinomycetota</taxon>
        <taxon>Actinomycetes</taxon>
        <taxon>Micromonosporales</taxon>
        <taxon>Micromonosporaceae</taxon>
        <taxon>Dactylosporangium</taxon>
    </lineage>
</organism>
<dbReference type="SMART" id="SM00418">
    <property type="entry name" value="HTH_ARSR"/>
    <property type="match status" value="1"/>
</dbReference>
<accession>A0ABP5SP92</accession>
<dbReference type="InterPro" id="IPR036388">
    <property type="entry name" value="WH-like_DNA-bd_sf"/>
</dbReference>
<proteinExistence type="predicted"/>
<dbReference type="InterPro" id="IPR001845">
    <property type="entry name" value="HTH_ArsR_DNA-bd_dom"/>
</dbReference>
<dbReference type="InterPro" id="IPR011991">
    <property type="entry name" value="ArsR-like_HTH"/>
</dbReference>
<evidence type="ECO:0000259" key="1">
    <source>
        <dbReference type="SMART" id="SM00418"/>
    </source>
</evidence>
<evidence type="ECO:0000313" key="3">
    <source>
        <dbReference type="Proteomes" id="UP001501444"/>
    </source>
</evidence>
<reference evidence="3" key="1">
    <citation type="journal article" date="2019" name="Int. J. Syst. Evol. Microbiol.">
        <title>The Global Catalogue of Microorganisms (GCM) 10K type strain sequencing project: providing services to taxonomists for standard genome sequencing and annotation.</title>
        <authorList>
            <consortium name="The Broad Institute Genomics Platform"/>
            <consortium name="The Broad Institute Genome Sequencing Center for Infectious Disease"/>
            <person name="Wu L."/>
            <person name="Ma J."/>
        </authorList>
    </citation>
    <scope>NUCLEOTIDE SEQUENCE [LARGE SCALE GENOMIC DNA]</scope>
    <source>
        <strain evidence="3">JCM 3272</strain>
    </source>
</reference>
<keyword evidence="3" id="KW-1185">Reference proteome</keyword>
<evidence type="ECO:0000313" key="2">
    <source>
        <dbReference type="EMBL" id="GAA2335825.1"/>
    </source>
</evidence>
<protein>
    <submittedName>
        <fullName evidence="2">Helix-turn-helix domain-containing protein</fullName>
    </submittedName>
</protein>
<dbReference type="InterPro" id="IPR036390">
    <property type="entry name" value="WH_DNA-bd_sf"/>
</dbReference>
<dbReference type="Proteomes" id="UP001501444">
    <property type="component" value="Unassembled WGS sequence"/>
</dbReference>
<comment type="caution">
    <text evidence="2">The sequence shown here is derived from an EMBL/GenBank/DDBJ whole genome shotgun (WGS) entry which is preliminary data.</text>
</comment>